<evidence type="ECO:0000313" key="2">
    <source>
        <dbReference type="EMBL" id="AYV48604.1"/>
    </source>
</evidence>
<evidence type="ECO:0000256" key="1">
    <source>
        <dbReference type="SAM" id="MobiDB-lite"/>
    </source>
</evidence>
<keyword evidence="5" id="KW-1185">Reference proteome</keyword>
<dbReference type="AlphaFoldDB" id="A0A2N5CP02"/>
<proteinExistence type="predicted"/>
<dbReference type="Proteomes" id="UP000281192">
    <property type="component" value="Chromosome"/>
</dbReference>
<feature type="region of interest" description="Disordered" evidence="1">
    <location>
        <begin position="1"/>
        <end position="22"/>
    </location>
</feature>
<dbReference type="Pfam" id="PF11843">
    <property type="entry name" value="DUF3363"/>
    <property type="match status" value="2"/>
</dbReference>
<reference evidence="3 4" key="1">
    <citation type="submission" date="2017-12" db="EMBL/GenBank/DDBJ databases">
        <title>The genome sequence of Caulobacter flavus CGMCC1 15093.</title>
        <authorList>
            <person name="Gao J."/>
            <person name="Mao X."/>
            <person name="Sun J."/>
        </authorList>
    </citation>
    <scope>NUCLEOTIDE SEQUENCE [LARGE SCALE GENOMIC DNA]</scope>
    <source>
        <strain evidence="3 4">CGMCC1 15093</strain>
    </source>
</reference>
<evidence type="ECO:0000313" key="4">
    <source>
        <dbReference type="Proteomes" id="UP000234483"/>
    </source>
</evidence>
<name>A0A2N5CP02_9CAUL</name>
<dbReference type="EMBL" id="PJRQ01000041">
    <property type="protein sequence ID" value="PLR08680.1"/>
    <property type="molecule type" value="Genomic_DNA"/>
</dbReference>
<protein>
    <submittedName>
        <fullName evidence="3">Type VI secretion protein</fullName>
    </submittedName>
</protein>
<dbReference type="RefSeq" id="WP_101714636.1">
    <property type="nucleotide sequence ID" value="NZ_CP026100.1"/>
</dbReference>
<accession>A0A2N5CP02</accession>
<reference evidence="2 5" key="2">
    <citation type="submission" date="2018-01" db="EMBL/GenBank/DDBJ databases">
        <title>Complete genome sequence of Caulobacter flavus RHGG3.</title>
        <authorList>
            <person name="Yang E."/>
        </authorList>
    </citation>
    <scope>NUCLEOTIDE SEQUENCE [LARGE SCALE GENOMIC DNA]</scope>
    <source>
        <strain evidence="2 5">RHGG3</strain>
    </source>
</reference>
<evidence type="ECO:0000313" key="3">
    <source>
        <dbReference type="EMBL" id="PLR08680.1"/>
    </source>
</evidence>
<organism evidence="3 4">
    <name type="scientific">Caulobacter flavus</name>
    <dbReference type="NCBI Taxonomy" id="1679497"/>
    <lineage>
        <taxon>Bacteria</taxon>
        <taxon>Pseudomonadati</taxon>
        <taxon>Pseudomonadota</taxon>
        <taxon>Alphaproteobacteria</taxon>
        <taxon>Caulobacterales</taxon>
        <taxon>Caulobacteraceae</taxon>
        <taxon>Caulobacter</taxon>
    </lineage>
</organism>
<dbReference type="InterPro" id="IPR021795">
    <property type="entry name" value="DUF3363"/>
</dbReference>
<gene>
    <name evidence="2" type="ORF">C1707_21375</name>
    <name evidence="3" type="ORF">CFHF_19690</name>
</gene>
<dbReference type="Proteomes" id="UP000234483">
    <property type="component" value="Unassembled WGS sequence"/>
</dbReference>
<dbReference type="OrthoDB" id="9809969at2"/>
<dbReference type="EMBL" id="CP026100">
    <property type="protein sequence ID" value="AYV48604.1"/>
    <property type="molecule type" value="Genomic_DNA"/>
</dbReference>
<evidence type="ECO:0000313" key="5">
    <source>
        <dbReference type="Proteomes" id="UP000281192"/>
    </source>
</evidence>
<feature type="compositionally biased region" description="Basic and acidic residues" evidence="1">
    <location>
        <begin position="1"/>
        <end position="16"/>
    </location>
</feature>
<dbReference type="KEGG" id="cfh:C1707_21375"/>
<sequence length="575" mass="63464">MRRENEFRPRVGRIRDQSPGQVQSYPSHIAEVLSAGRRAGLGVFDPGPRKGTGSAGRGRAVLRSGRAAARQVVVKSYIVRHQGARYRAAPLKMHLSYLRRAGVARDGESPKMFGPDGDVDHGAFATRCEDDRHHFRFVVSPEDAGELADLRATTRDLMRTMEKDLGTRLDWAAIDHWNTDNPHVHVLVRGVAQDGSDLVIDKDYLFGGLRDRARQLVSLELGPRSQREIEASLDREVHAERVTSLDRQLKGRASAADGVVDLRPDGRSQTAPTRRLIGRVQQLERYGLAQRQGEGRWRLADDLETRLKVLAERGDIIKTLHKTMKPDRDPGAIAVDAERLGEPILGRLMDRGLHDELNGAAYVIIDGVDGRLHHVRLRDLSETGDTPRGGIVEVRMREVEGHRPRIQLVHRADLSIEAQVSADGATWLDRQLVAREPQALSPAGFGGEVQEALAQRLVHLEGEGLARRRGGRLEPANNLIGSLKSRELGRVAEQLKAQTGSDFLPTAEGDAVGGLYQRRLDLASGRFAMIDDGLGFQLVPWTRALDARLGLTVEGTLNRTGGVDWTLGRKRGLGV</sequence>